<organism evidence="1 2">
    <name type="scientific">Malus baccata</name>
    <name type="common">Siberian crab apple</name>
    <name type="synonym">Pyrus baccata</name>
    <dbReference type="NCBI Taxonomy" id="106549"/>
    <lineage>
        <taxon>Eukaryota</taxon>
        <taxon>Viridiplantae</taxon>
        <taxon>Streptophyta</taxon>
        <taxon>Embryophyta</taxon>
        <taxon>Tracheophyta</taxon>
        <taxon>Spermatophyta</taxon>
        <taxon>Magnoliopsida</taxon>
        <taxon>eudicotyledons</taxon>
        <taxon>Gunneridae</taxon>
        <taxon>Pentapetalae</taxon>
        <taxon>rosids</taxon>
        <taxon>fabids</taxon>
        <taxon>Rosales</taxon>
        <taxon>Rosaceae</taxon>
        <taxon>Amygdaloideae</taxon>
        <taxon>Maleae</taxon>
        <taxon>Malus</taxon>
    </lineage>
</organism>
<evidence type="ECO:0000313" key="2">
    <source>
        <dbReference type="Proteomes" id="UP000315295"/>
    </source>
</evidence>
<accession>A0A540L9S0</accession>
<dbReference type="AlphaFoldDB" id="A0A540L9S0"/>
<dbReference type="EMBL" id="VIEB01000687">
    <property type="protein sequence ID" value="TQD83227.1"/>
    <property type="molecule type" value="Genomic_DNA"/>
</dbReference>
<evidence type="ECO:0000313" key="1">
    <source>
        <dbReference type="EMBL" id="TQD83227.1"/>
    </source>
</evidence>
<keyword evidence="2" id="KW-1185">Reference proteome</keyword>
<gene>
    <name evidence="1" type="ORF">C1H46_031229</name>
</gene>
<sequence length="152" mass="16745">MICYFHFYCWEGGHAKGARAIQEKREIGTSSSHDPCAGKECSGGLNLETGYEDHDDKSVEILDDLCPRKSRDKPIFFRLSKNLSFSDYQPVEGIGNSEHHIVNETEVLEANLHCDDNASLNGKESPGCREVDPQSGIDAEVTAVTEDHGVSC</sequence>
<comment type="caution">
    <text evidence="1">The sequence shown here is derived from an EMBL/GenBank/DDBJ whole genome shotgun (WGS) entry which is preliminary data.</text>
</comment>
<protein>
    <submittedName>
        <fullName evidence="1">Uncharacterized protein</fullName>
    </submittedName>
</protein>
<reference evidence="1 2" key="1">
    <citation type="journal article" date="2019" name="G3 (Bethesda)">
        <title>Sequencing of a Wild Apple (Malus baccata) Genome Unravels the Differences Between Cultivated and Wild Apple Species Regarding Disease Resistance and Cold Tolerance.</title>
        <authorList>
            <person name="Chen X."/>
        </authorList>
    </citation>
    <scope>NUCLEOTIDE SEQUENCE [LARGE SCALE GENOMIC DNA]</scope>
    <source>
        <strain evidence="2">cv. Shandingzi</strain>
        <tissue evidence="1">Leaves</tissue>
    </source>
</reference>
<dbReference type="Proteomes" id="UP000315295">
    <property type="component" value="Unassembled WGS sequence"/>
</dbReference>
<proteinExistence type="predicted"/>
<name>A0A540L9S0_MALBA</name>